<dbReference type="Proteomes" id="UP000231279">
    <property type="component" value="Unassembled WGS sequence"/>
</dbReference>
<feature type="domain" description="Mediator of RNA polymerase II transcription subunit 25 von Willebrand factor type A" evidence="3">
    <location>
        <begin position="4"/>
        <end position="226"/>
    </location>
</feature>
<dbReference type="EMBL" id="NKXS01000529">
    <property type="protein sequence ID" value="PIN23691.1"/>
    <property type="molecule type" value="Genomic_DNA"/>
</dbReference>
<proteinExistence type="inferred from homology"/>
<evidence type="ECO:0000259" key="3">
    <source>
        <dbReference type="Pfam" id="PF11265"/>
    </source>
</evidence>
<dbReference type="GO" id="GO:0005667">
    <property type="term" value="C:transcription regulator complex"/>
    <property type="evidence" value="ECO:0007669"/>
    <property type="project" value="TreeGrafter"/>
</dbReference>
<dbReference type="Pfam" id="PF11265">
    <property type="entry name" value="Med25_VWA"/>
    <property type="match status" value="1"/>
</dbReference>
<sequence>MALRQLIVAVEGTAAIGPFWQTIFSDYLDKIIRCFCRNESTGQKPSATPPQVELSLVIFNTHGSYSGFLVQRSGWTRNMDIFFQWLSAIPFAGGGFDDAAIAEGLAEALMMFSSQNEGQNQNVDGQRHCILVAASNPYPLPTLVYRPQPQNLQQSDNIETQPDNCMSDAEALAKSFAQLAISLSVICPKNLPKLRAIYNAGKRNPQAADPLVDNVKNPHFLVLISENFMEARAALSRPGMPVPPISGPASTSVPSG</sequence>
<evidence type="ECO:0000313" key="4">
    <source>
        <dbReference type="EMBL" id="PIN23691.1"/>
    </source>
</evidence>
<dbReference type="OrthoDB" id="7690434at2759"/>
<name>A0A2G9I1Q0_9LAMI</name>
<evidence type="ECO:0000256" key="1">
    <source>
        <dbReference type="ARBA" id="ARBA00009102"/>
    </source>
</evidence>
<gene>
    <name evidence="4" type="ORF">CDL12_03584</name>
</gene>
<dbReference type="PANTHER" id="PTHR12433:SF11">
    <property type="entry name" value="MEDIATOR OF RNA POLYMERASE II TRANSCRIPTION SUBUNIT 25"/>
    <property type="match status" value="1"/>
</dbReference>
<dbReference type="GO" id="GO:0045944">
    <property type="term" value="P:positive regulation of transcription by RNA polymerase II"/>
    <property type="evidence" value="ECO:0007669"/>
    <property type="project" value="TreeGrafter"/>
</dbReference>
<organism evidence="4 5">
    <name type="scientific">Handroanthus impetiginosus</name>
    <dbReference type="NCBI Taxonomy" id="429701"/>
    <lineage>
        <taxon>Eukaryota</taxon>
        <taxon>Viridiplantae</taxon>
        <taxon>Streptophyta</taxon>
        <taxon>Embryophyta</taxon>
        <taxon>Tracheophyta</taxon>
        <taxon>Spermatophyta</taxon>
        <taxon>Magnoliopsida</taxon>
        <taxon>eudicotyledons</taxon>
        <taxon>Gunneridae</taxon>
        <taxon>Pentapetalae</taxon>
        <taxon>asterids</taxon>
        <taxon>lamiids</taxon>
        <taxon>Lamiales</taxon>
        <taxon>Bignoniaceae</taxon>
        <taxon>Crescentiina</taxon>
        <taxon>Tabebuia alliance</taxon>
        <taxon>Handroanthus</taxon>
    </lineage>
</organism>
<protein>
    <recommendedName>
        <fullName evidence="2">Mediator of RNA polymerase II transcription subunit 25</fullName>
    </recommendedName>
</protein>
<accession>A0A2G9I1Q0</accession>
<dbReference type="STRING" id="429701.A0A2G9I1Q0"/>
<dbReference type="GO" id="GO:0016592">
    <property type="term" value="C:mediator complex"/>
    <property type="evidence" value="ECO:0007669"/>
    <property type="project" value="TreeGrafter"/>
</dbReference>
<keyword evidence="5" id="KW-1185">Reference proteome</keyword>
<reference evidence="5" key="1">
    <citation type="journal article" date="2018" name="Gigascience">
        <title>Genome assembly of the Pink Ipe (Handroanthus impetiginosus, Bignoniaceae), a highly valued, ecologically keystone Neotropical timber forest tree.</title>
        <authorList>
            <person name="Silva-Junior O.B."/>
            <person name="Grattapaglia D."/>
            <person name="Novaes E."/>
            <person name="Collevatti R.G."/>
        </authorList>
    </citation>
    <scope>NUCLEOTIDE SEQUENCE [LARGE SCALE GENOMIC DNA]</scope>
    <source>
        <strain evidence="5">cv. UFG-1</strain>
    </source>
</reference>
<dbReference type="InterPro" id="IPR021419">
    <property type="entry name" value="Mediator_Med25_VWA"/>
</dbReference>
<evidence type="ECO:0000256" key="2">
    <source>
        <dbReference type="ARBA" id="ARBA00019694"/>
    </source>
</evidence>
<evidence type="ECO:0000313" key="5">
    <source>
        <dbReference type="Proteomes" id="UP000231279"/>
    </source>
</evidence>
<comment type="similarity">
    <text evidence="1">Belongs to the Mediator complex subunit 25 family.</text>
</comment>
<comment type="caution">
    <text evidence="4">The sequence shown here is derived from an EMBL/GenBank/DDBJ whole genome shotgun (WGS) entry which is preliminary data.</text>
</comment>
<dbReference type="AlphaFoldDB" id="A0A2G9I1Q0"/>
<dbReference type="PANTHER" id="PTHR12433">
    <property type="entry name" value="MEDIATOR OF RNA POLYMERASE II TRANSCRIPTION SUBUNIT 25"/>
    <property type="match status" value="1"/>
</dbReference>